<gene>
    <name evidence="2" type="ORF">CH341_19155</name>
</gene>
<dbReference type="Proteomes" id="UP000249130">
    <property type="component" value="Unassembled WGS sequence"/>
</dbReference>
<dbReference type="GO" id="GO:0015562">
    <property type="term" value="F:efflux transmembrane transporter activity"/>
    <property type="evidence" value="ECO:0007669"/>
    <property type="project" value="TreeGrafter"/>
</dbReference>
<protein>
    <recommendedName>
        <fullName evidence="1">CusB-like beta-barrel domain-containing protein</fullName>
    </recommendedName>
</protein>
<dbReference type="OrthoDB" id="9811754at2"/>
<organism evidence="2 3">
    <name type="scientific">Rhodoplanes roseus</name>
    <dbReference type="NCBI Taxonomy" id="29409"/>
    <lineage>
        <taxon>Bacteria</taxon>
        <taxon>Pseudomonadati</taxon>
        <taxon>Pseudomonadota</taxon>
        <taxon>Alphaproteobacteria</taxon>
        <taxon>Hyphomicrobiales</taxon>
        <taxon>Nitrobacteraceae</taxon>
        <taxon>Rhodoplanes</taxon>
    </lineage>
</organism>
<dbReference type="GO" id="GO:1990281">
    <property type="term" value="C:efflux pump complex"/>
    <property type="evidence" value="ECO:0007669"/>
    <property type="project" value="TreeGrafter"/>
</dbReference>
<evidence type="ECO:0000313" key="2">
    <source>
        <dbReference type="EMBL" id="RAI42517.1"/>
    </source>
</evidence>
<feature type="domain" description="CusB-like beta-barrel" evidence="1">
    <location>
        <begin position="3"/>
        <end position="58"/>
    </location>
</feature>
<dbReference type="EMBL" id="NPEX01000147">
    <property type="protein sequence ID" value="RAI42517.1"/>
    <property type="molecule type" value="Genomic_DNA"/>
</dbReference>
<reference evidence="2 3" key="1">
    <citation type="submission" date="2017-07" db="EMBL/GenBank/DDBJ databases">
        <title>Draft Genome Sequences of Select Purple Nonsulfur Bacteria.</title>
        <authorList>
            <person name="Lasarre B."/>
            <person name="Mckinlay J.B."/>
        </authorList>
    </citation>
    <scope>NUCLEOTIDE SEQUENCE [LARGE SCALE GENOMIC DNA]</scope>
    <source>
        <strain evidence="2 3">DSM 5909</strain>
    </source>
</reference>
<evidence type="ECO:0000259" key="1">
    <source>
        <dbReference type="Pfam" id="PF25954"/>
    </source>
</evidence>
<comment type="caution">
    <text evidence="2">The sequence shown here is derived from an EMBL/GenBank/DDBJ whole genome shotgun (WGS) entry which is preliminary data.</text>
</comment>
<sequence length="149" mass="15928">MAQDMAVSVKIDAFDSAVEGRVQRIVPSADPLTRRFEVTIALPPDQRLLPGLFGRAEIVLGTATATLVPARAKTQRGGLDGVFVVGRDQIVRFRWLRFGRERNGTLEVNAGLSPGETIVTRVDEAVREGAIVTATCADDGCARTGGAHD</sequence>
<proteinExistence type="predicted"/>
<evidence type="ECO:0000313" key="3">
    <source>
        <dbReference type="Proteomes" id="UP000249130"/>
    </source>
</evidence>
<dbReference type="InterPro" id="IPR058792">
    <property type="entry name" value="Beta-barrel_RND_2"/>
</dbReference>
<dbReference type="AlphaFoldDB" id="A0A327KWI9"/>
<name>A0A327KWI9_9BRAD</name>
<dbReference type="PANTHER" id="PTHR30469:SF15">
    <property type="entry name" value="HLYD FAMILY OF SECRETION PROTEINS"/>
    <property type="match status" value="1"/>
</dbReference>
<dbReference type="PANTHER" id="PTHR30469">
    <property type="entry name" value="MULTIDRUG RESISTANCE PROTEIN MDTA"/>
    <property type="match status" value="1"/>
</dbReference>
<dbReference type="Gene3D" id="2.40.30.170">
    <property type="match status" value="1"/>
</dbReference>
<keyword evidence="3" id="KW-1185">Reference proteome</keyword>
<accession>A0A327KWI9</accession>
<dbReference type="Pfam" id="PF25954">
    <property type="entry name" value="Beta-barrel_RND_2"/>
    <property type="match status" value="1"/>
</dbReference>
<dbReference type="Gene3D" id="2.40.420.20">
    <property type="match status" value="1"/>
</dbReference>